<keyword evidence="2" id="KW-0472">Membrane</keyword>
<keyword evidence="4" id="KW-1185">Reference proteome</keyword>
<dbReference type="OMA" id="IGACELK"/>
<evidence type="ECO:0000313" key="3">
    <source>
        <dbReference type="Ensembl" id="ENSSTUP00000032742.1"/>
    </source>
</evidence>
<dbReference type="InParanoid" id="A0A673YE85"/>
<dbReference type="InterPro" id="IPR027417">
    <property type="entry name" value="P-loop_NTPase"/>
</dbReference>
<name>A0A673YE85_SALTR</name>
<dbReference type="Proteomes" id="UP000472277">
    <property type="component" value="Chromosome 23"/>
</dbReference>
<dbReference type="Ensembl" id="ENSSTUT00000034203.1">
    <property type="protein sequence ID" value="ENSSTUP00000032742.1"/>
    <property type="gene ID" value="ENSSTUG00000014044.1"/>
</dbReference>
<evidence type="ECO:0000256" key="1">
    <source>
        <dbReference type="SAM" id="MobiDB-lite"/>
    </source>
</evidence>
<evidence type="ECO:0000313" key="4">
    <source>
        <dbReference type="Proteomes" id="UP000472277"/>
    </source>
</evidence>
<dbReference type="SUPFAM" id="SSF52540">
    <property type="entry name" value="P-loop containing nucleoside triphosphate hydrolases"/>
    <property type="match status" value="1"/>
</dbReference>
<dbReference type="PANTHER" id="PTHR18934:SF264">
    <property type="entry name" value="ATP-DEPENDENT RNA HELICASE DHX29"/>
    <property type="match status" value="1"/>
</dbReference>
<keyword evidence="2" id="KW-1133">Transmembrane helix</keyword>
<dbReference type="GO" id="GO:0004386">
    <property type="term" value="F:helicase activity"/>
    <property type="evidence" value="ECO:0007669"/>
    <property type="project" value="TreeGrafter"/>
</dbReference>
<keyword evidence="2" id="KW-0812">Transmembrane</keyword>
<feature type="region of interest" description="Disordered" evidence="1">
    <location>
        <begin position="160"/>
        <end position="181"/>
    </location>
</feature>
<proteinExistence type="predicted"/>
<dbReference type="GeneTree" id="ENSGT00940000157286"/>
<organism evidence="3 4">
    <name type="scientific">Salmo trutta</name>
    <name type="common">Brown trout</name>
    <dbReference type="NCBI Taxonomy" id="8032"/>
    <lineage>
        <taxon>Eukaryota</taxon>
        <taxon>Metazoa</taxon>
        <taxon>Chordata</taxon>
        <taxon>Craniata</taxon>
        <taxon>Vertebrata</taxon>
        <taxon>Euteleostomi</taxon>
        <taxon>Actinopterygii</taxon>
        <taxon>Neopterygii</taxon>
        <taxon>Teleostei</taxon>
        <taxon>Protacanthopterygii</taxon>
        <taxon>Salmoniformes</taxon>
        <taxon>Salmonidae</taxon>
        <taxon>Salmoninae</taxon>
        <taxon>Salmo</taxon>
    </lineage>
</organism>
<reference evidence="3" key="2">
    <citation type="submission" date="2025-09" db="UniProtKB">
        <authorList>
            <consortium name="Ensembl"/>
        </authorList>
    </citation>
    <scope>IDENTIFICATION</scope>
</reference>
<evidence type="ECO:0000256" key="2">
    <source>
        <dbReference type="SAM" id="Phobius"/>
    </source>
</evidence>
<dbReference type="PANTHER" id="PTHR18934">
    <property type="entry name" value="ATP-DEPENDENT RNA HELICASE"/>
    <property type="match status" value="1"/>
</dbReference>
<dbReference type="AlphaFoldDB" id="A0A673YE85"/>
<feature type="transmembrane region" description="Helical" evidence="2">
    <location>
        <begin position="304"/>
        <end position="325"/>
    </location>
</feature>
<accession>A0A673YE85</accession>
<sequence>MSSLVMFVSTASALQRQDRAGHVRNGFCFRLYPKSRFLAFMDFAIPEILRQCEYVSNAVFLFQGIGACSSLSPLGCHPAHEWQDAHLRHHLGLPGTNCKLRPSTPFSRRFYPNNCLANRWKIIPETTYCRKHFLNRTALITIKYIKQELIRMMDQVVFSSSSESGQGPASRDRSDPTRPQAPLTPLGKAQICVLNAVVTGGLCDSVGRILYTPSVDALDRVACSVETSQGKAHVHPSSFNHYLLFQEKVRDIDVQNRERLISLVEWIHFQVRTLLEKMTENPRMNLESYILPFLCLSPSFLSCILFSFSNFKCCIFLCVCVCVFMK</sequence>
<dbReference type="GO" id="GO:0003723">
    <property type="term" value="F:RNA binding"/>
    <property type="evidence" value="ECO:0007669"/>
    <property type="project" value="TreeGrafter"/>
</dbReference>
<protein>
    <submittedName>
        <fullName evidence="3">Uncharacterized protein</fullName>
    </submittedName>
</protein>
<reference evidence="3" key="1">
    <citation type="submission" date="2025-08" db="UniProtKB">
        <authorList>
            <consortium name="Ensembl"/>
        </authorList>
    </citation>
    <scope>IDENTIFICATION</scope>
</reference>
<dbReference type="Gene3D" id="3.40.50.300">
    <property type="entry name" value="P-loop containing nucleotide triphosphate hydrolases"/>
    <property type="match status" value="1"/>
</dbReference>